<evidence type="ECO:0000256" key="1">
    <source>
        <dbReference type="ARBA" id="ARBA00022737"/>
    </source>
</evidence>
<protein>
    <submittedName>
        <fullName evidence="3">PRD domain-containing protein</fullName>
    </submittedName>
</protein>
<proteinExistence type="predicted"/>
<dbReference type="InterPro" id="IPR004341">
    <property type="entry name" value="CAT_RNA-bd_dom"/>
</dbReference>
<dbReference type="SUPFAM" id="SSF63520">
    <property type="entry name" value="PTS-regulatory domain, PRD"/>
    <property type="match status" value="2"/>
</dbReference>
<comment type="caution">
    <text evidence="3">The sequence shown here is derived from an EMBL/GenBank/DDBJ whole genome shotgun (WGS) entry which is preliminary data.</text>
</comment>
<dbReference type="RefSeq" id="WP_151424900.1">
    <property type="nucleotide sequence ID" value="NZ_WBJX01000007.1"/>
</dbReference>
<dbReference type="Pfam" id="PF00874">
    <property type="entry name" value="PRD"/>
    <property type="match status" value="2"/>
</dbReference>
<dbReference type="EMBL" id="WBJX01000007">
    <property type="protein sequence ID" value="KAB1636191.1"/>
    <property type="molecule type" value="Genomic_DNA"/>
</dbReference>
<dbReference type="PANTHER" id="PTHR30185">
    <property type="entry name" value="CRYPTIC BETA-GLUCOSIDE BGL OPERON ANTITERMINATOR"/>
    <property type="match status" value="1"/>
</dbReference>
<dbReference type="InterPro" id="IPR036634">
    <property type="entry name" value="PRD_sf"/>
</dbReference>
<gene>
    <name evidence="3" type="ORF">F8O03_16845</name>
</gene>
<dbReference type="AlphaFoldDB" id="A0A7J5AZX6"/>
<feature type="domain" description="PRD" evidence="2">
    <location>
        <begin position="66"/>
        <end position="170"/>
    </location>
</feature>
<dbReference type="InterPro" id="IPR011608">
    <property type="entry name" value="PRD"/>
</dbReference>
<dbReference type="PROSITE" id="PS51372">
    <property type="entry name" value="PRD_2"/>
    <property type="match status" value="2"/>
</dbReference>
<dbReference type="Proteomes" id="UP000490386">
    <property type="component" value="Unassembled WGS sequence"/>
</dbReference>
<dbReference type="InterPro" id="IPR050661">
    <property type="entry name" value="BglG_antiterminators"/>
</dbReference>
<evidence type="ECO:0000313" key="4">
    <source>
        <dbReference type="Proteomes" id="UP000490386"/>
    </source>
</evidence>
<evidence type="ECO:0000259" key="2">
    <source>
        <dbReference type="PROSITE" id="PS51372"/>
    </source>
</evidence>
<dbReference type="Pfam" id="PF03123">
    <property type="entry name" value="CAT_RBD"/>
    <property type="match status" value="1"/>
</dbReference>
<dbReference type="GO" id="GO:0006355">
    <property type="term" value="P:regulation of DNA-templated transcription"/>
    <property type="evidence" value="ECO:0007669"/>
    <property type="project" value="InterPro"/>
</dbReference>
<reference evidence="3 4" key="1">
    <citation type="submission" date="2019-09" db="EMBL/GenBank/DDBJ databases">
        <title>Phylogeny of genus Pseudoclavibacter and closely related genus.</title>
        <authorList>
            <person name="Li Y."/>
        </authorList>
    </citation>
    <scope>NUCLEOTIDE SEQUENCE [LARGE SCALE GENOMIC DNA]</scope>
    <source>
        <strain evidence="3 4">THG-MD12</strain>
    </source>
</reference>
<dbReference type="OrthoDB" id="9813552at2"/>
<dbReference type="PANTHER" id="PTHR30185:SF15">
    <property type="entry name" value="CRYPTIC BETA-GLUCOSIDE BGL OPERON ANTITERMINATOR"/>
    <property type="match status" value="1"/>
</dbReference>
<dbReference type="GO" id="GO:0003723">
    <property type="term" value="F:RNA binding"/>
    <property type="evidence" value="ECO:0007669"/>
    <property type="project" value="InterPro"/>
</dbReference>
<accession>A0A7J5AZX6</accession>
<dbReference type="Gene3D" id="1.10.1790.10">
    <property type="entry name" value="PRD domain"/>
    <property type="match status" value="2"/>
</dbReference>
<organism evidence="3 4">
    <name type="scientific">Pseudoclavibacter terrae</name>
    <dbReference type="NCBI Taxonomy" id="1530195"/>
    <lineage>
        <taxon>Bacteria</taxon>
        <taxon>Bacillati</taxon>
        <taxon>Actinomycetota</taxon>
        <taxon>Actinomycetes</taxon>
        <taxon>Micrococcales</taxon>
        <taxon>Microbacteriaceae</taxon>
        <taxon>Pseudoclavibacter</taxon>
    </lineage>
</organism>
<dbReference type="SMART" id="SM01061">
    <property type="entry name" value="CAT_RBD"/>
    <property type="match status" value="1"/>
</dbReference>
<name>A0A7J5AZX6_9MICO</name>
<keyword evidence="4" id="KW-1185">Reference proteome</keyword>
<evidence type="ECO:0000313" key="3">
    <source>
        <dbReference type="EMBL" id="KAB1636191.1"/>
    </source>
</evidence>
<dbReference type="InterPro" id="IPR036650">
    <property type="entry name" value="CAT_RNA-bd_dom_sf"/>
</dbReference>
<dbReference type="Gene3D" id="2.30.24.10">
    <property type="entry name" value="CAT RNA-binding domain"/>
    <property type="match status" value="1"/>
</dbReference>
<keyword evidence="1" id="KW-0677">Repeat</keyword>
<dbReference type="SUPFAM" id="SSF50151">
    <property type="entry name" value="SacY-like RNA-binding domain"/>
    <property type="match status" value="1"/>
</dbReference>
<sequence>MPAIKKVLNSSVVLVVDDRGVERVLLGKGIGYGQKPGDEVSPAITDQEFISLPDADHRNLVELLAQIPAEYVELTREIAADAARAGLTLDPHVYLTLTDHLHFAVERHRQGLTLTNRLAWEVRTVYPDHHAVGVSALEHVERRLGVRLGEEEAANVAFHLVNADTGKPGVDSMRVVDLVAKVTSIVTMTSAVRVSRKDLHASRFLTHLQFFAERFFAGQLLAGDDFLFRNLSERAPRAIATAERVRTFIREAHGVELPNEEVAFLAVHIARASPE</sequence>
<feature type="domain" description="PRD" evidence="2">
    <location>
        <begin position="171"/>
        <end position="275"/>
    </location>
</feature>